<evidence type="ECO:0000256" key="1">
    <source>
        <dbReference type="SAM" id="Phobius"/>
    </source>
</evidence>
<comment type="caution">
    <text evidence="2">The sequence shown here is derived from an EMBL/GenBank/DDBJ whole genome shotgun (WGS) entry which is preliminary data.</text>
</comment>
<dbReference type="EMBL" id="JAQQWP010000007">
    <property type="protein sequence ID" value="KAK8109610.1"/>
    <property type="molecule type" value="Genomic_DNA"/>
</dbReference>
<name>A0AAW0QS49_9PEZI</name>
<evidence type="ECO:0008006" key="4">
    <source>
        <dbReference type="Google" id="ProtNLM"/>
    </source>
</evidence>
<keyword evidence="3" id="KW-1185">Reference proteome</keyword>
<feature type="transmembrane region" description="Helical" evidence="1">
    <location>
        <begin position="130"/>
        <end position="154"/>
    </location>
</feature>
<protein>
    <recommendedName>
        <fullName evidence="4">Transmembrane protein</fullName>
    </recommendedName>
</protein>
<feature type="transmembrane region" description="Helical" evidence="1">
    <location>
        <begin position="99"/>
        <end position="124"/>
    </location>
</feature>
<evidence type="ECO:0000313" key="3">
    <source>
        <dbReference type="Proteomes" id="UP001392437"/>
    </source>
</evidence>
<proteinExistence type="predicted"/>
<feature type="transmembrane region" description="Helical" evidence="1">
    <location>
        <begin position="66"/>
        <end position="87"/>
    </location>
</feature>
<organism evidence="2 3">
    <name type="scientific">Apiospora kogelbergensis</name>
    <dbReference type="NCBI Taxonomy" id="1337665"/>
    <lineage>
        <taxon>Eukaryota</taxon>
        <taxon>Fungi</taxon>
        <taxon>Dikarya</taxon>
        <taxon>Ascomycota</taxon>
        <taxon>Pezizomycotina</taxon>
        <taxon>Sordariomycetes</taxon>
        <taxon>Xylariomycetidae</taxon>
        <taxon>Amphisphaeriales</taxon>
        <taxon>Apiosporaceae</taxon>
        <taxon>Apiospora</taxon>
    </lineage>
</organism>
<sequence>MFTGLKVHKVLDHRATLVFHRLQRFYQIFNVIATLLGGLALAVLTFDEYHDEQKRSLLVDASAGLMTSSAITAVVAVMSATMLLFKFEGHERPTRMELAISWVPLVLVDVVIVEFLVGLVLWYAAQYSAASTAVMTLQLAGMLAGTIAMAIWMWNTMSQRSGLGAEETRTATESSRVADN</sequence>
<gene>
    <name evidence="2" type="ORF">PG999_007747</name>
</gene>
<dbReference type="AlphaFoldDB" id="A0AAW0QS49"/>
<keyword evidence="1" id="KW-0812">Transmembrane</keyword>
<accession>A0AAW0QS49</accession>
<reference evidence="2 3" key="1">
    <citation type="submission" date="2023-01" db="EMBL/GenBank/DDBJ databases">
        <title>Analysis of 21 Apiospora genomes using comparative genomics revels a genus with tremendous synthesis potential of carbohydrate active enzymes and secondary metabolites.</title>
        <authorList>
            <person name="Sorensen T."/>
        </authorList>
    </citation>
    <scope>NUCLEOTIDE SEQUENCE [LARGE SCALE GENOMIC DNA]</scope>
    <source>
        <strain evidence="2 3">CBS 117206</strain>
    </source>
</reference>
<keyword evidence="1" id="KW-1133">Transmembrane helix</keyword>
<keyword evidence="1" id="KW-0472">Membrane</keyword>
<dbReference type="Proteomes" id="UP001392437">
    <property type="component" value="Unassembled WGS sequence"/>
</dbReference>
<feature type="transmembrane region" description="Helical" evidence="1">
    <location>
        <begin position="28"/>
        <end position="46"/>
    </location>
</feature>
<evidence type="ECO:0000313" key="2">
    <source>
        <dbReference type="EMBL" id="KAK8109610.1"/>
    </source>
</evidence>